<dbReference type="AlphaFoldDB" id="A0A2P2KV52"/>
<organism evidence="1">
    <name type="scientific">Rhizophora mucronata</name>
    <name type="common">Asiatic mangrove</name>
    <dbReference type="NCBI Taxonomy" id="61149"/>
    <lineage>
        <taxon>Eukaryota</taxon>
        <taxon>Viridiplantae</taxon>
        <taxon>Streptophyta</taxon>
        <taxon>Embryophyta</taxon>
        <taxon>Tracheophyta</taxon>
        <taxon>Spermatophyta</taxon>
        <taxon>Magnoliopsida</taxon>
        <taxon>eudicotyledons</taxon>
        <taxon>Gunneridae</taxon>
        <taxon>Pentapetalae</taxon>
        <taxon>rosids</taxon>
        <taxon>fabids</taxon>
        <taxon>Malpighiales</taxon>
        <taxon>Rhizophoraceae</taxon>
        <taxon>Rhizophora</taxon>
    </lineage>
</organism>
<reference evidence="1" key="1">
    <citation type="submission" date="2018-02" db="EMBL/GenBank/DDBJ databases">
        <title>Rhizophora mucronata_Transcriptome.</title>
        <authorList>
            <person name="Meera S.P."/>
            <person name="Sreeshan A."/>
            <person name="Augustine A."/>
        </authorList>
    </citation>
    <scope>NUCLEOTIDE SEQUENCE</scope>
    <source>
        <tissue evidence="1">Leaf</tissue>
    </source>
</reference>
<protein>
    <submittedName>
        <fullName evidence="1">Polyols transporter 1 putative polyol transporter protein 1</fullName>
    </submittedName>
</protein>
<sequence length="68" mass="7539">MRIAPTKKMAPATTMVYRRPIQSDVLPAAAEPTREYKLIVPARISTCTSLILRSSLMNREAPLITPIS</sequence>
<name>A0A2P2KV52_RHIMU</name>
<dbReference type="EMBL" id="GGEC01029108">
    <property type="protein sequence ID" value="MBX09592.1"/>
    <property type="molecule type" value="Transcribed_RNA"/>
</dbReference>
<accession>A0A2P2KV52</accession>
<evidence type="ECO:0000313" key="1">
    <source>
        <dbReference type="EMBL" id="MBX09592.1"/>
    </source>
</evidence>
<proteinExistence type="predicted"/>